<feature type="transmembrane region" description="Helical" evidence="13">
    <location>
        <begin position="6"/>
        <end position="24"/>
    </location>
</feature>
<dbReference type="GO" id="GO:0015986">
    <property type="term" value="P:proton motive force-driven ATP synthesis"/>
    <property type="evidence" value="ECO:0007669"/>
    <property type="project" value="InterPro"/>
</dbReference>
<comment type="similarity">
    <text evidence="2 12">Belongs to the ATPase protein 8 family.</text>
</comment>
<evidence type="ECO:0000256" key="10">
    <source>
        <dbReference type="ARBA" id="ARBA00023136"/>
    </source>
</evidence>
<accession>Q644U1</accession>
<evidence type="ECO:0000256" key="2">
    <source>
        <dbReference type="ARBA" id="ARBA00008892"/>
    </source>
</evidence>
<gene>
    <name evidence="14" type="primary">atp8</name>
</gene>
<dbReference type="InterPro" id="IPR001421">
    <property type="entry name" value="ATP8_metazoa"/>
</dbReference>
<keyword evidence="5 12" id="KW-0812">Transmembrane</keyword>
<keyword evidence="7 13" id="KW-1133">Transmembrane helix</keyword>
<dbReference type="PANTHER" id="PTHR39937">
    <property type="entry name" value="ATP SYNTHASE PROTEIN 8"/>
    <property type="match status" value="1"/>
</dbReference>
<evidence type="ECO:0000256" key="1">
    <source>
        <dbReference type="ARBA" id="ARBA00004304"/>
    </source>
</evidence>
<evidence type="ECO:0000313" key="14">
    <source>
        <dbReference type="EMBL" id="AAU20543.1"/>
    </source>
</evidence>
<keyword evidence="3 12" id="KW-0813">Transport</keyword>
<evidence type="ECO:0000256" key="12">
    <source>
        <dbReference type="RuleBase" id="RU003661"/>
    </source>
</evidence>
<evidence type="ECO:0000313" key="15">
    <source>
        <dbReference type="EMBL" id="ABX46738.1"/>
    </source>
</evidence>
<evidence type="ECO:0000256" key="8">
    <source>
        <dbReference type="ARBA" id="ARBA00023065"/>
    </source>
</evidence>
<reference evidence="14" key="1">
    <citation type="journal article" date="2004" name="Proc. Natl. Acad. Sci. U.S.A.">
        <title>Morphological homoplasy, life history evolution, and historical biogeography of plethodontid salamanders inferred from complete mitochondrial genomes.</title>
        <authorList>
            <person name="Mueller R.L."/>
            <person name="Macey J.R."/>
            <person name="Jaekel M."/>
            <person name="Wake D.B."/>
            <person name="Boore J.L."/>
        </authorList>
    </citation>
    <scope>NUCLEOTIDE SEQUENCE</scope>
</reference>
<dbReference type="CTD" id="4509"/>
<evidence type="ECO:0000256" key="7">
    <source>
        <dbReference type="ARBA" id="ARBA00022989"/>
    </source>
</evidence>
<keyword evidence="8 12" id="KW-0406">Ion transport</keyword>
<dbReference type="PANTHER" id="PTHR39937:SF1">
    <property type="entry name" value="ATP SYNTHASE PROTEIN 8"/>
    <property type="match status" value="1"/>
</dbReference>
<dbReference type="EMBL" id="AY728221">
    <property type="protein sequence ID" value="AAU20543.1"/>
    <property type="molecule type" value="Genomic_DNA"/>
</dbReference>
<keyword evidence="11" id="KW-0066">ATP synthesis</keyword>
<proteinExistence type="inferred from homology"/>
<comment type="subcellular location">
    <subcellularLocation>
        <location evidence="1 12">Mitochondrion membrane</location>
        <topology evidence="1 12">Single-pass membrane protein</topology>
    </subcellularLocation>
</comment>
<dbReference type="GO" id="GO:0031966">
    <property type="term" value="C:mitochondrial membrane"/>
    <property type="evidence" value="ECO:0007669"/>
    <property type="project" value="UniProtKB-SubCell"/>
</dbReference>
<dbReference type="Pfam" id="PF00895">
    <property type="entry name" value="ATP-synt_8"/>
    <property type="match status" value="1"/>
</dbReference>
<dbReference type="GeneID" id="3085761"/>
<protein>
    <recommendedName>
        <fullName evidence="12">ATP synthase complex subunit 8</fullName>
    </recommendedName>
</protein>
<keyword evidence="4 12" id="KW-0138">CF(0)</keyword>
<dbReference type="EMBL" id="EU117189">
    <property type="protein sequence ID" value="ABX46738.1"/>
    <property type="molecule type" value="Genomic_DNA"/>
</dbReference>
<dbReference type="GO" id="GO:0015078">
    <property type="term" value="F:proton transmembrane transporter activity"/>
    <property type="evidence" value="ECO:0007669"/>
    <property type="project" value="InterPro"/>
</dbReference>
<dbReference type="RefSeq" id="YP_097106.1">
    <property type="nucleotide sequence ID" value="NC_006333.1"/>
</dbReference>
<evidence type="ECO:0000256" key="13">
    <source>
        <dbReference type="SAM" id="Phobius"/>
    </source>
</evidence>
<dbReference type="AlphaFoldDB" id="Q644U1"/>
<evidence type="ECO:0000256" key="3">
    <source>
        <dbReference type="ARBA" id="ARBA00022448"/>
    </source>
</evidence>
<reference evidence="15" key="2">
    <citation type="journal article" date="2008" name="Zoology">
        <title>Genome size, cell size, and the evolution of enucleated erythrocytes in attenuate salamanders.</title>
        <authorList>
            <person name="Mueller R.L."/>
            <person name="Gregory T.R."/>
            <person name="Gregory S.M."/>
            <person name="Hsieh A."/>
            <person name="Boore J.L."/>
        </authorList>
    </citation>
    <scope>NUCLEOTIDE SEQUENCE</scope>
</reference>
<geneLocation type="mitochondrion" evidence="14"/>
<keyword evidence="9 12" id="KW-0496">Mitochondrion</keyword>
<keyword evidence="6 12" id="KW-0375">Hydrogen ion transport</keyword>
<dbReference type="InterPro" id="IPR050635">
    <property type="entry name" value="ATPase_protein_8"/>
</dbReference>
<organism evidence="14">
    <name type="scientific">Batrachoseps wrighti</name>
    <name type="common">Oregon slender salamander</name>
    <name type="synonym">Batrachoseps wrightorum</name>
    <dbReference type="NCBI Taxonomy" id="57547"/>
    <lineage>
        <taxon>Eukaryota</taxon>
        <taxon>Metazoa</taxon>
        <taxon>Chordata</taxon>
        <taxon>Craniata</taxon>
        <taxon>Vertebrata</taxon>
        <taxon>Euteleostomi</taxon>
        <taxon>Amphibia</taxon>
        <taxon>Batrachia</taxon>
        <taxon>Caudata</taxon>
        <taxon>Salamandroidea</taxon>
        <taxon>Plethodontidae</taxon>
        <taxon>Hemidactyliinae</taxon>
        <taxon>Batrachoseps</taxon>
    </lineage>
</organism>
<evidence type="ECO:0000256" key="9">
    <source>
        <dbReference type="ARBA" id="ARBA00023128"/>
    </source>
</evidence>
<keyword evidence="10 13" id="KW-0472">Membrane</keyword>
<evidence type="ECO:0000256" key="5">
    <source>
        <dbReference type="ARBA" id="ARBA00022692"/>
    </source>
</evidence>
<evidence type="ECO:0000256" key="6">
    <source>
        <dbReference type="ARBA" id="ARBA00022781"/>
    </source>
</evidence>
<evidence type="ECO:0000256" key="4">
    <source>
        <dbReference type="ARBA" id="ARBA00022547"/>
    </source>
</evidence>
<name>Q644U1_BATWR</name>
<evidence type="ECO:0000256" key="11">
    <source>
        <dbReference type="ARBA" id="ARBA00023310"/>
    </source>
</evidence>
<dbReference type="GO" id="GO:0045259">
    <property type="term" value="C:proton-transporting ATP synthase complex"/>
    <property type="evidence" value="ECO:0007669"/>
    <property type="project" value="UniProtKB-KW"/>
</dbReference>
<sequence length="55" mass="6746">MPQLNPNPWLLFFIVSWLVYLTILTPKMNNLKMLNEPTMKNINMNMTQHWNWPWT</sequence>